<evidence type="ECO:0008006" key="4">
    <source>
        <dbReference type="Google" id="ProtNLM"/>
    </source>
</evidence>
<organism evidence="2 3">
    <name type="scientific">Oleispira antarctica RB-8</name>
    <dbReference type="NCBI Taxonomy" id="698738"/>
    <lineage>
        <taxon>Bacteria</taxon>
        <taxon>Pseudomonadati</taxon>
        <taxon>Pseudomonadota</taxon>
        <taxon>Gammaproteobacteria</taxon>
        <taxon>Oceanospirillales</taxon>
        <taxon>Oceanospirillaceae</taxon>
        <taxon>Oleispira</taxon>
    </lineage>
</organism>
<dbReference type="Proteomes" id="UP000032749">
    <property type="component" value="Chromosome"/>
</dbReference>
<keyword evidence="3" id="KW-1185">Reference proteome</keyword>
<name>R4YS37_OLEAN</name>
<gene>
    <name evidence="2" type="ORF">OLEAN_C18870</name>
</gene>
<dbReference type="AlphaFoldDB" id="R4YS37"/>
<dbReference type="GO" id="GO:0015562">
    <property type="term" value="F:efflux transmembrane transporter activity"/>
    <property type="evidence" value="ECO:0007669"/>
    <property type="project" value="InterPro"/>
</dbReference>
<proteinExistence type="predicted"/>
<evidence type="ECO:0000313" key="2">
    <source>
        <dbReference type="EMBL" id="CCK76063.1"/>
    </source>
</evidence>
<sequence length="409" mass="46971">MTAFLTLLSTPSLAEPEHSAASSFFIATESSVVTKQLLETAWQLMPEQALLGQLEQANRNQGSHWLWDSPNLSLDYQTKSDPGSTFDSGLPAEWQLGIELPLAGPSLWRVQSNMKQAQINLINAEQQMLRWRLAGELEQLAWTIQLREIQSAQMGRKHQFSLEQVNWLSKLEGLGERSQDEVLQARQQQIWVQTEYLQLQQSLQQSQIRWKQLTGLDFEHTNKLLIEPAHSFKVERAQSPLLSWRQAQLEVVRLNLQQNKGRNRAATLRIGLKQVEELGQQEQHNSWQIGVSLPFGSNPVSRWRSGYRAIGEAEVQLEKTHRMIKSEQKRITFAIETKSLQLSALRPLKIDLEANFLPRYQAYKQGMISVLEWRPLQQSYWDTQKQVSLAEIELKALQSQLNHLKGGVL</sequence>
<accession>R4YS37</accession>
<evidence type="ECO:0000313" key="3">
    <source>
        <dbReference type="Proteomes" id="UP000032749"/>
    </source>
</evidence>
<dbReference type="HOGENOM" id="CLU_672390_0_0_6"/>
<dbReference type="SUPFAM" id="SSF56954">
    <property type="entry name" value="Outer membrane efflux proteins (OEP)"/>
    <property type="match status" value="1"/>
</dbReference>
<dbReference type="EMBL" id="FO203512">
    <property type="protein sequence ID" value="CCK76063.1"/>
    <property type="molecule type" value="Genomic_DNA"/>
</dbReference>
<dbReference type="STRING" id="698738.OLEAN_C18870"/>
<dbReference type="Gene3D" id="1.20.1600.10">
    <property type="entry name" value="Outer membrane efflux proteins (OEP)"/>
    <property type="match status" value="1"/>
</dbReference>
<protein>
    <recommendedName>
        <fullName evidence="4">Outer membrane efflux protein</fullName>
    </recommendedName>
</protein>
<evidence type="ECO:0000256" key="1">
    <source>
        <dbReference type="SAM" id="Coils"/>
    </source>
</evidence>
<reference evidence="2 3" key="1">
    <citation type="journal article" date="2013" name="Nat. Commun.">
        <title>Genome sequence and functional genomic analysis of the oil-degrading bacterium Oleispira antarctica.</title>
        <authorList>
            <person name="Kube M."/>
            <person name="Chernikova T.N."/>
            <person name="Al-Ramahi Y."/>
            <person name="Beloqui A."/>
            <person name="Lopez-Cortez N."/>
            <person name="Guazzaroni M.E."/>
            <person name="Heipieper H.J."/>
            <person name="Klages S."/>
            <person name="Kotsyurbenko O.R."/>
            <person name="Langer I."/>
            <person name="Nechitaylo T.Y."/>
            <person name="Lunsdorf H."/>
            <person name="Fernandez M."/>
            <person name="Juarez S."/>
            <person name="Ciordia S."/>
            <person name="Singer A."/>
            <person name="Kagan O."/>
            <person name="Egorova O."/>
            <person name="Petit P.A."/>
            <person name="Stogios P."/>
            <person name="Kim Y."/>
            <person name="Tchigvintsev A."/>
            <person name="Flick R."/>
            <person name="Denaro R."/>
            <person name="Genovese M."/>
            <person name="Albar J.P."/>
            <person name="Reva O.N."/>
            <person name="Martinez-Gomariz M."/>
            <person name="Tran H."/>
            <person name="Ferrer M."/>
            <person name="Savchenko A."/>
            <person name="Yakunin A.F."/>
            <person name="Yakimov M.M."/>
            <person name="Golyshina O.V."/>
            <person name="Reinhardt R."/>
            <person name="Golyshin P.N."/>
        </authorList>
    </citation>
    <scope>NUCLEOTIDE SEQUENCE [LARGE SCALE GENOMIC DNA]</scope>
</reference>
<feature type="coiled-coil region" evidence="1">
    <location>
        <begin position="107"/>
        <end position="134"/>
    </location>
</feature>
<keyword evidence="1" id="KW-0175">Coiled coil</keyword>
<dbReference type="KEGG" id="oai:OLEAN_C18870"/>